<dbReference type="GO" id="GO:0016263">
    <property type="term" value="F:glycoprotein-N-acetylgalactosamine 3-beta-galactosyltransferase activity"/>
    <property type="evidence" value="ECO:0007669"/>
    <property type="project" value="UniProtKB-EC"/>
</dbReference>
<evidence type="ECO:0000313" key="13">
    <source>
        <dbReference type="Proteomes" id="UP000887566"/>
    </source>
</evidence>
<comment type="subcellular location">
    <subcellularLocation>
        <location evidence="1">Membrane</location>
        <topology evidence="1">Single-pass type II membrane protein</topology>
    </subcellularLocation>
</comment>
<dbReference type="PANTHER" id="PTHR23033:SF12">
    <property type="entry name" value="GLYCOPROTEIN-N-ACETYLGALACTOSAMINE 3-BETA-GALACTOSYLTRANSFERASE 1-RELATED"/>
    <property type="match status" value="1"/>
</dbReference>
<keyword evidence="6" id="KW-0808">Transferase</keyword>
<keyword evidence="8" id="KW-0547">Nucleotide-binding</keyword>
<dbReference type="InterPro" id="IPR003378">
    <property type="entry name" value="Fringe-like_glycosylTrfase"/>
</dbReference>
<keyword evidence="9" id="KW-0735">Signal-anchor</keyword>
<dbReference type="WBParaSite" id="PSAMB.scaffold3139size19518.g20484.t1">
    <property type="protein sequence ID" value="PSAMB.scaffold3139size19518.g20484.t1"/>
    <property type="gene ID" value="PSAMB.scaffold3139size19518.g20484"/>
</dbReference>
<reference evidence="14" key="1">
    <citation type="submission" date="2022-11" db="UniProtKB">
        <authorList>
            <consortium name="WormBaseParasite"/>
        </authorList>
    </citation>
    <scope>IDENTIFICATION</scope>
</reference>
<evidence type="ECO:0000256" key="6">
    <source>
        <dbReference type="ARBA" id="ARBA00022679"/>
    </source>
</evidence>
<comment type="pathway">
    <text evidence="2">Protein modification; protein glycosylation.</text>
</comment>
<evidence type="ECO:0000256" key="1">
    <source>
        <dbReference type="ARBA" id="ARBA00004606"/>
    </source>
</evidence>
<evidence type="ECO:0000259" key="12">
    <source>
        <dbReference type="Pfam" id="PF02434"/>
    </source>
</evidence>
<evidence type="ECO:0000256" key="8">
    <source>
        <dbReference type="ARBA" id="ARBA00022741"/>
    </source>
</evidence>
<dbReference type="PANTHER" id="PTHR23033">
    <property type="entry name" value="BETA1,3-GALACTOSYLTRANSFERASE"/>
    <property type="match status" value="1"/>
</dbReference>
<evidence type="ECO:0000256" key="5">
    <source>
        <dbReference type="ARBA" id="ARBA00022676"/>
    </source>
</evidence>
<keyword evidence="5" id="KW-0328">Glycosyltransferase</keyword>
<name>A0A914W645_9BILA</name>
<keyword evidence="10" id="KW-1133">Transmembrane helix</keyword>
<dbReference type="Proteomes" id="UP000887566">
    <property type="component" value="Unplaced"/>
</dbReference>
<evidence type="ECO:0000256" key="11">
    <source>
        <dbReference type="ARBA" id="ARBA00023136"/>
    </source>
</evidence>
<evidence type="ECO:0000256" key="9">
    <source>
        <dbReference type="ARBA" id="ARBA00022968"/>
    </source>
</evidence>
<dbReference type="GO" id="GO:0000166">
    <property type="term" value="F:nucleotide binding"/>
    <property type="evidence" value="ECO:0007669"/>
    <property type="project" value="UniProtKB-KW"/>
</dbReference>
<accession>A0A914W645</accession>
<dbReference type="Pfam" id="PF02434">
    <property type="entry name" value="Fringe"/>
    <property type="match status" value="1"/>
</dbReference>
<dbReference type="GO" id="GO:0016020">
    <property type="term" value="C:membrane"/>
    <property type="evidence" value="ECO:0007669"/>
    <property type="project" value="UniProtKB-SubCell"/>
</dbReference>
<organism evidence="13 14">
    <name type="scientific">Plectus sambesii</name>
    <dbReference type="NCBI Taxonomy" id="2011161"/>
    <lineage>
        <taxon>Eukaryota</taxon>
        <taxon>Metazoa</taxon>
        <taxon>Ecdysozoa</taxon>
        <taxon>Nematoda</taxon>
        <taxon>Chromadorea</taxon>
        <taxon>Plectida</taxon>
        <taxon>Plectina</taxon>
        <taxon>Plectoidea</taxon>
        <taxon>Plectidae</taxon>
        <taxon>Plectus</taxon>
    </lineage>
</organism>
<proteinExistence type="inferred from homology"/>
<protein>
    <recommendedName>
        <fullName evidence="4">N-acetylgalactosaminide beta-1,3-galactosyltransferase</fullName>
        <ecNumber evidence="4">2.4.1.122</ecNumber>
    </recommendedName>
</protein>
<evidence type="ECO:0000256" key="4">
    <source>
        <dbReference type="ARBA" id="ARBA00012557"/>
    </source>
</evidence>
<evidence type="ECO:0000256" key="10">
    <source>
        <dbReference type="ARBA" id="ARBA00022989"/>
    </source>
</evidence>
<dbReference type="AlphaFoldDB" id="A0A914W645"/>
<keyword evidence="13" id="KW-1185">Reference proteome</keyword>
<evidence type="ECO:0000256" key="3">
    <source>
        <dbReference type="ARBA" id="ARBA00006462"/>
    </source>
</evidence>
<sequence length="211" mass="24542">MNDTYPHAVVFNNMTDGILNLWPKTKEAMRYTHEHFGEKFDWFFKADDDTFVIVENLRLLLSKFDPSLPHYLGFRIKPYVSEGYNSGGAGYVLSRAALKMLVERLLPNITLCPDGASEDMQLGICLSKLGIVPGDSRDDKQKNTFFPFRFNEHFNGKMPMYADPNYWYYYPMKLGWEAFGENVITMHHLSPQEIRLFELLIYKVKVAKFAN</sequence>
<dbReference type="EC" id="2.4.1.122" evidence="4"/>
<evidence type="ECO:0000256" key="7">
    <source>
        <dbReference type="ARBA" id="ARBA00022692"/>
    </source>
</evidence>
<keyword evidence="11" id="KW-0472">Membrane</keyword>
<dbReference type="InterPro" id="IPR026050">
    <property type="entry name" value="C1GALT1/C1GALT1_chp1"/>
</dbReference>
<keyword evidence="7" id="KW-0812">Transmembrane</keyword>
<feature type="domain" description="Fringe-like glycosyltransferase" evidence="12">
    <location>
        <begin position="36"/>
        <end position="131"/>
    </location>
</feature>
<evidence type="ECO:0000256" key="2">
    <source>
        <dbReference type="ARBA" id="ARBA00004922"/>
    </source>
</evidence>
<comment type="similarity">
    <text evidence="3">Belongs to the glycosyltransferase 31 family. Beta3-Gal-T subfamily.</text>
</comment>
<evidence type="ECO:0000313" key="14">
    <source>
        <dbReference type="WBParaSite" id="PSAMB.scaffold3139size19518.g20484.t1"/>
    </source>
</evidence>
<dbReference type="Gene3D" id="3.90.550.50">
    <property type="match status" value="1"/>
</dbReference>